<gene>
    <name evidence="2" type="ORF">CASFOL_015443</name>
</gene>
<sequence>MMKITSIIITIIVLYAVVVQAIFMSAYASATTPRKLMAIPISNQGHNDLPAGQGLEVSAAVKPSKKKPQSHSPPAPPPPAAFYFFSPPPPPGHGHKH</sequence>
<name>A0ABD3DDR0_9LAMI</name>
<evidence type="ECO:0000313" key="2">
    <source>
        <dbReference type="EMBL" id="KAL3640475.1"/>
    </source>
</evidence>
<dbReference type="AlphaFoldDB" id="A0ABD3DDR0"/>
<proteinExistence type="predicted"/>
<keyword evidence="3" id="KW-1185">Reference proteome</keyword>
<accession>A0ABD3DDR0</accession>
<evidence type="ECO:0000256" key="1">
    <source>
        <dbReference type="SAM" id="MobiDB-lite"/>
    </source>
</evidence>
<reference evidence="3" key="1">
    <citation type="journal article" date="2024" name="IScience">
        <title>Strigolactones Initiate the Formation of Haustorium-like Structures in Castilleja.</title>
        <authorList>
            <person name="Buerger M."/>
            <person name="Peterson D."/>
            <person name="Chory J."/>
        </authorList>
    </citation>
    <scope>NUCLEOTIDE SEQUENCE [LARGE SCALE GENOMIC DNA]</scope>
</reference>
<protein>
    <submittedName>
        <fullName evidence="2">Uncharacterized protein</fullName>
    </submittedName>
</protein>
<organism evidence="2 3">
    <name type="scientific">Castilleja foliolosa</name>
    <dbReference type="NCBI Taxonomy" id="1961234"/>
    <lineage>
        <taxon>Eukaryota</taxon>
        <taxon>Viridiplantae</taxon>
        <taxon>Streptophyta</taxon>
        <taxon>Embryophyta</taxon>
        <taxon>Tracheophyta</taxon>
        <taxon>Spermatophyta</taxon>
        <taxon>Magnoliopsida</taxon>
        <taxon>eudicotyledons</taxon>
        <taxon>Gunneridae</taxon>
        <taxon>Pentapetalae</taxon>
        <taxon>asterids</taxon>
        <taxon>lamiids</taxon>
        <taxon>Lamiales</taxon>
        <taxon>Orobanchaceae</taxon>
        <taxon>Pedicularideae</taxon>
        <taxon>Castillejinae</taxon>
        <taxon>Castilleja</taxon>
    </lineage>
</organism>
<dbReference type="EMBL" id="JAVIJP010000017">
    <property type="protein sequence ID" value="KAL3640475.1"/>
    <property type="molecule type" value="Genomic_DNA"/>
</dbReference>
<evidence type="ECO:0000313" key="3">
    <source>
        <dbReference type="Proteomes" id="UP001632038"/>
    </source>
</evidence>
<dbReference type="Proteomes" id="UP001632038">
    <property type="component" value="Unassembled WGS sequence"/>
</dbReference>
<comment type="caution">
    <text evidence="2">The sequence shown here is derived from an EMBL/GenBank/DDBJ whole genome shotgun (WGS) entry which is preliminary data.</text>
</comment>
<feature type="compositionally biased region" description="Pro residues" evidence="1">
    <location>
        <begin position="71"/>
        <end position="97"/>
    </location>
</feature>
<feature type="region of interest" description="Disordered" evidence="1">
    <location>
        <begin position="49"/>
        <end position="97"/>
    </location>
</feature>